<evidence type="ECO:0008006" key="4">
    <source>
        <dbReference type="Google" id="ProtNLM"/>
    </source>
</evidence>
<name>A0A4Z0YEA2_9PEZI</name>
<evidence type="ECO:0000256" key="1">
    <source>
        <dbReference type="SAM" id="SignalP"/>
    </source>
</evidence>
<dbReference type="OrthoDB" id="61321at2759"/>
<evidence type="ECO:0000313" key="3">
    <source>
        <dbReference type="Proteomes" id="UP000297716"/>
    </source>
</evidence>
<dbReference type="STRING" id="37992.A0A4Z0YEA2"/>
<dbReference type="Gene3D" id="2.60.40.1190">
    <property type="match status" value="1"/>
</dbReference>
<gene>
    <name evidence="2" type="ORF">E0Z10_g10730</name>
</gene>
<dbReference type="AlphaFoldDB" id="A0A4Z0YEA2"/>
<protein>
    <recommendedName>
        <fullName evidence="4">Carbohydrate-binding domain-containing protein</fullName>
    </recommendedName>
</protein>
<dbReference type="EMBL" id="SKBN01000470">
    <property type="protein sequence ID" value="TGJ77541.1"/>
    <property type="molecule type" value="Genomic_DNA"/>
</dbReference>
<evidence type="ECO:0000313" key="2">
    <source>
        <dbReference type="EMBL" id="TGJ77541.1"/>
    </source>
</evidence>
<organism evidence="2 3">
    <name type="scientific">Xylaria hypoxylon</name>
    <dbReference type="NCBI Taxonomy" id="37992"/>
    <lineage>
        <taxon>Eukaryota</taxon>
        <taxon>Fungi</taxon>
        <taxon>Dikarya</taxon>
        <taxon>Ascomycota</taxon>
        <taxon>Pezizomycotina</taxon>
        <taxon>Sordariomycetes</taxon>
        <taxon>Xylariomycetidae</taxon>
        <taxon>Xylariales</taxon>
        <taxon>Xylariaceae</taxon>
        <taxon>Xylaria</taxon>
    </lineage>
</organism>
<feature type="signal peptide" evidence="1">
    <location>
        <begin position="1"/>
        <end position="22"/>
    </location>
</feature>
<dbReference type="CDD" id="cd09620">
    <property type="entry name" value="CBM9_like_3"/>
    <property type="match status" value="1"/>
</dbReference>
<keyword evidence="3" id="KW-1185">Reference proteome</keyword>
<proteinExistence type="predicted"/>
<dbReference type="SUPFAM" id="SSF49344">
    <property type="entry name" value="CBD9-like"/>
    <property type="match status" value="1"/>
</dbReference>
<comment type="caution">
    <text evidence="2">The sequence shown here is derived from an EMBL/GenBank/DDBJ whole genome shotgun (WGS) entry which is preliminary data.</text>
</comment>
<reference evidence="2 3" key="1">
    <citation type="submission" date="2019-03" db="EMBL/GenBank/DDBJ databases">
        <title>Draft genome sequence of Xylaria hypoxylon DSM 108379, a ubiquitous saprotrophic-parasitic fungi on hardwood.</title>
        <authorList>
            <person name="Buettner E."/>
            <person name="Leonhardt S."/>
            <person name="Gebauer A.M."/>
            <person name="Liers C."/>
            <person name="Hofrichter M."/>
            <person name="Kellner H."/>
        </authorList>
    </citation>
    <scope>NUCLEOTIDE SEQUENCE [LARGE SCALE GENOMIC DNA]</scope>
    <source>
        <strain evidence="2 3">DSM 108379</strain>
    </source>
</reference>
<accession>A0A4Z0YEA2</accession>
<keyword evidence="1" id="KW-0732">Signal</keyword>
<sequence>MNRWTNLLLLVGAPLFGAQCTGSKVPSLRVPSCNKGIGTVQYDKSVPNGENKFPLTQVDLCYTDSDIKITFTAFEEVNFFYNESQTTNDPLYEYEVMEAFIYHGTNDPRSYLEFEVSPNNITWQAFIYNPSKVRASGAPFDNGQLSSPIVDGLVTSTALDKDAGIWVSNASIPLGLFNVDDGEAKGTQWRMNFFRTIVSPDTFPDQGLGAWNPTNMSNFHMTPFFGNVYFV</sequence>
<feature type="chain" id="PRO_5021309686" description="Carbohydrate-binding domain-containing protein" evidence="1">
    <location>
        <begin position="23"/>
        <end position="231"/>
    </location>
</feature>
<dbReference type="Proteomes" id="UP000297716">
    <property type="component" value="Unassembled WGS sequence"/>
</dbReference>